<proteinExistence type="predicted"/>
<dbReference type="GO" id="GO:0050188">
    <property type="term" value="F:phosphoenolpyruvate mutase activity"/>
    <property type="evidence" value="ECO:0007669"/>
    <property type="project" value="UniProtKB-EC"/>
</dbReference>
<evidence type="ECO:0000256" key="4">
    <source>
        <dbReference type="ARBA" id="ARBA00024063"/>
    </source>
</evidence>
<evidence type="ECO:0000256" key="3">
    <source>
        <dbReference type="ARBA" id="ARBA00023235"/>
    </source>
</evidence>
<dbReference type="InterPro" id="IPR015813">
    <property type="entry name" value="Pyrv/PenolPyrv_kinase-like_dom"/>
</dbReference>
<dbReference type="NCBIfam" id="TIGR02320">
    <property type="entry name" value="PEP_mutase"/>
    <property type="match status" value="1"/>
</dbReference>
<dbReference type="InterPro" id="IPR050385">
    <property type="entry name" value="Archaeal_FAD_synthase"/>
</dbReference>
<reference evidence="7" key="2">
    <citation type="journal article" date="2023" name="Nat. Commun.">
        <title>Cultivation of marine bacteria of the SAR202 clade.</title>
        <authorList>
            <person name="Lim Y."/>
            <person name="Seo J.H."/>
            <person name="Giovannoni S.J."/>
            <person name="Kang I."/>
            <person name="Cho J.C."/>
        </authorList>
    </citation>
    <scope>NUCLEOTIDE SEQUENCE</scope>
    <source>
        <strain evidence="7">JH1073</strain>
    </source>
</reference>
<dbReference type="SUPFAM" id="SSF52374">
    <property type="entry name" value="Nucleotidylyl transferase"/>
    <property type="match status" value="1"/>
</dbReference>
<reference evidence="8 9" key="1">
    <citation type="submission" date="2019-11" db="EMBL/GenBank/DDBJ databases">
        <authorList>
            <person name="Cho J.-C."/>
        </authorList>
    </citation>
    <scope>NUCLEOTIDE SEQUENCE [LARGE SCALE GENOMIC DNA]</scope>
    <source>
        <strain evidence="7 8">JH1073</strain>
        <strain evidence="6 9">JH702</strain>
    </source>
</reference>
<gene>
    <name evidence="7" type="primary">aepX</name>
    <name evidence="6" type="ORF">GKO46_04955</name>
    <name evidence="7" type="ORF">GKO48_04305</name>
</gene>
<dbReference type="InterPro" id="IPR012698">
    <property type="entry name" value="PEnolPyrv_PMutase_core"/>
</dbReference>
<dbReference type="Gene3D" id="3.20.20.60">
    <property type="entry name" value="Phosphoenolpyruvate-binding domains"/>
    <property type="match status" value="1"/>
</dbReference>
<keyword evidence="1" id="KW-0808">Transferase</keyword>
<keyword evidence="8" id="KW-1185">Reference proteome</keyword>
<accession>A0AAJ5ZHG6</accession>
<dbReference type="GO" id="GO:0016779">
    <property type="term" value="F:nucleotidyltransferase activity"/>
    <property type="evidence" value="ECO:0007669"/>
    <property type="project" value="UniProtKB-KW"/>
</dbReference>
<dbReference type="Gene3D" id="3.40.50.620">
    <property type="entry name" value="HUPs"/>
    <property type="match status" value="1"/>
</dbReference>
<dbReference type="Pfam" id="PF13714">
    <property type="entry name" value="PEP_mutase"/>
    <property type="match status" value="1"/>
</dbReference>
<name>A0AAJ5ZHG6_9CHLR</name>
<reference evidence="8" key="3">
    <citation type="submission" date="2023-06" db="EMBL/GenBank/DDBJ databases">
        <title>Pangenomics reveal diversification of enzyme families and niche specialization in globally abundant SAR202 bacteria.</title>
        <authorList>
            <person name="Saw J.H.W."/>
        </authorList>
    </citation>
    <scope>NUCLEOTIDE SEQUENCE [LARGE SCALE GENOMIC DNA]</scope>
    <source>
        <strain evidence="8">JH1073</strain>
    </source>
</reference>
<dbReference type="Proteomes" id="UP001219901">
    <property type="component" value="Chromosome"/>
</dbReference>
<dbReference type="InterPro" id="IPR014729">
    <property type="entry name" value="Rossmann-like_a/b/a_fold"/>
</dbReference>
<dbReference type="NCBIfam" id="TIGR00125">
    <property type="entry name" value="cyt_tran_rel"/>
    <property type="match status" value="1"/>
</dbReference>
<dbReference type="SUPFAM" id="SSF51621">
    <property type="entry name" value="Phosphoenolpyruvate/pyruvate domain"/>
    <property type="match status" value="1"/>
</dbReference>
<dbReference type="EC" id="5.4.2.9" evidence="4"/>
<evidence type="ECO:0000313" key="9">
    <source>
        <dbReference type="Proteomes" id="UP001321249"/>
    </source>
</evidence>
<evidence type="ECO:0000256" key="1">
    <source>
        <dbReference type="ARBA" id="ARBA00022679"/>
    </source>
</evidence>
<dbReference type="Proteomes" id="UP001321249">
    <property type="component" value="Unassembled WGS sequence"/>
</dbReference>
<evidence type="ECO:0000313" key="6">
    <source>
        <dbReference type="EMBL" id="MDG0866420.1"/>
    </source>
</evidence>
<feature type="domain" description="Cytidyltransferase-like" evidence="5">
    <location>
        <begin position="16"/>
        <end position="136"/>
    </location>
</feature>
<dbReference type="Pfam" id="PF01467">
    <property type="entry name" value="CTP_transf_like"/>
    <property type="match status" value="1"/>
</dbReference>
<keyword evidence="3 7" id="KW-0413">Isomerase</keyword>
<sequence length="438" mass="48242">MSNRNTPSKTVYVGMSADLIHPGHLNVISKAAELGEVVLGLLTDEAIASYKRLPYMSYDQRRIVMENIVGVSQVIPQETLDYRPNLRKVKPDYVVHGDDWKEGVQKRTREDVVNTLAEWGGELVEVPYTEGISSTQLNGALKAVGTTPEIRLKRLRRLIEAKPITRFMEVHNGLTGLIVENIGIDVDGRRREFDGMWGSSLTDSVSRGKPDIEAVDISTRIQTMTEITEVTTKPIIFDGDTGGKNEHFAFTVRSLERIGVSMVIIEDKVGLKRNSLFGTGANQMQAPISEFANKIELGRAARVTDDFMVVARIESLILKAGMDDAIERAKAYVAAGVDGIMIHSSEKDPAEILEFCDRFRDFEDTIPLITVPTTYNSVTESGLAAAGVNVVIHANHLVRGAYPGMINAAETILKHGRSLEADDQLLTIKDILELIPGT</sequence>
<dbReference type="PANTHER" id="PTHR43793:SF1">
    <property type="entry name" value="FAD SYNTHASE"/>
    <property type="match status" value="1"/>
</dbReference>
<dbReference type="InterPro" id="IPR039556">
    <property type="entry name" value="ICL/PEPM"/>
</dbReference>
<evidence type="ECO:0000313" key="8">
    <source>
        <dbReference type="Proteomes" id="UP001219901"/>
    </source>
</evidence>
<dbReference type="EMBL" id="CP046147">
    <property type="protein sequence ID" value="WFG38866.1"/>
    <property type="molecule type" value="Genomic_DNA"/>
</dbReference>
<evidence type="ECO:0000256" key="2">
    <source>
        <dbReference type="ARBA" id="ARBA00022695"/>
    </source>
</evidence>
<evidence type="ECO:0000259" key="5">
    <source>
        <dbReference type="Pfam" id="PF01467"/>
    </source>
</evidence>
<keyword evidence="2" id="KW-0548">Nucleotidyltransferase</keyword>
<dbReference type="RefSeq" id="WP_342822146.1">
    <property type="nucleotide sequence ID" value="NZ_CP046146.1"/>
</dbReference>
<dbReference type="EMBL" id="WMBE01000001">
    <property type="protein sequence ID" value="MDG0866420.1"/>
    <property type="molecule type" value="Genomic_DNA"/>
</dbReference>
<dbReference type="AlphaFoldDB" id="A0AAJ5ZHG6"/>
<evidence type="ECO:0000313" key="7">
    <source>
        <dbReference type="EMBL" id="WFG38866.1"/>
    </source>
</evidence>
<dbReference type="CDD" id="cd00377">
    <property type="entry name" value="ICL_PEPM"/>
    <property type="match status" value="1"/>
</dbReference>
<organism evidence="7 8">
    <name type="scientific">Candidatus Lucifugimonas marina</name>
    <dbReference type="NCBI Taxonomy" id="3038979"/>
    <lineage>
        <taxon>Bacteria</taxon>
        <taxon>Bacillati</taxon>
        <taxon>Chloroflexota</taxon>
        <taxon>Dehalococcoidia</taxon>
        <taxon>SAR202 cluster</taxon>
        <taxon>Candidatus Lucifugimonadales</taxon>
        <taxon>Candidatus Lucifugimonadaceae</taxon>
        <taxon>Candidatus Lucifugimonas</taxon>
    </lineage>
</organism>
<dbReference type="PANTHER" id="PTHR43793">
    <property type="entry name" value="FAD SYNTHASE"/>
    <property type="match status" value="1"/>
</dbReference>
<dbReference type="InterPro" id="IPR040442">
    <property type="entry name" value="Pyrv_kinase-like_dom_sf"/>
</dbReference>
<protein>
    <recommendedName>
        <fullName evidence="4">phosphoenolpyruvate mutase</fullName>
        <ecNumber evidence="4">5.4.2.9</ecNumber>
    </recommendedName>
</protein>
<dbReference type="InterPro" id="IPR004821">
    <property type="entry name" value="Cyt_trans-like"/>
</dbReference>